<dbReference type="Proteomes" id="UP000010146">
    <property type="component" value="Unassembled WGS sequence"/>
</dbReference>
<organism evidence="2 3">
    <name type="scientific">Caldanaerobacter subterraneus subsp. pacificus DSM 12653</name>
    <dbReference type="NCBI Taxonomy" id="391606"/>
    <lineage>
        <taxon>Bacteria</taxon>
        <taxon>Bacillati</taxon>
        <taxon>Bacillota</taxon>
        <taxon>Clostridia</taxon>
        <taxon>Thermoanaerobacterales</taxon>
        <taxon>Thermoanaerobacteraceae</taxon>
        <taxon>Caldanaerobacter</taxon>
    </lineage>
</organism>
<feature type="transmembrane region" description="Helical" evidence="1">
    <location>
        <begin position="32"/>
        <end position="53"/>
    </location>
</feature>
<reference evidence="3" key="3">
    <citation type="submission" date="2015-02" db="EMBL/GenBank/DDBJ databases">
        <title>Genome analysis of three genomes within the thermophilic hydrogenogenic bacterial species Caldanaerobacter subterraneus.</title>
        <authorList>
            <person name="Sant'Anna F.H."/>
            <person name="Lebedinsky A."/>
            <person name="Sokolova T."/>
            <person name="Robb F.T."/>
            <person name="Gonzalez J.M."/>
        </authorList>
    </citation>
    <scope>NUCLEOTIDE SEQUENCE [LARGE SCALE GENOMIC DNA]</scope>
    <source>
        <strain evidence="3">DSM 12653</strain>
    </source>
</reference>
<proteinExistence type="predicted"/>
<reference evidence="2 3" key="1">
    <citation type="submission" date="2008-07" db="EMBL/GenBank/DDBJ databases">
        <authorList>
            <person name="Gonzalez J."/>
            <person name="Sokolova T."/>
            <person name="Ferriera S."/>
            <person name="Johnson J."/>
            <person name="Kravitz S."/>
            <person name="Beeson K."/>
            <person name="Sutton G."/>
            <person name="Rogers Y.-H."/>
            <person name="Friedman R."/>
            <person name="Frazier M."/>
            <person name="Venter J.C."/>
        </authorList>
    </citation>
    <scope>NUCLEOTIDE SEQUENCE [LARGE SCALE GENOMIC DNA]</scope>
    <source>
        <strain evidence="2 3">DSM 12653</strain>
    </source>
</reference>
<sequence length="88" mass="9809">MVEGTLSFIIAVLILVFILWVLGKSLRLLLKFALNSLVGFIMLLFFNFFGALFNVELPVNIVTSFITGVFGIAGIAILLILKYMFHVI</sequence>
<evidence type="ECO:0000256" key="1">
    <source>
        <dbReference type="SAM" id="Phobius"/>
    </source>
</evidence>
<evidence type="ECO:0000313" key="2">
    <source>
        <dbReference type="EMBL" id="KKC29934.1"/>
    </source>
</evidence>
<dbReference type="AlphaFoldDB" id="A0A0F5PQ11"/>
<dbReference type="InterPro" id="IPR010001">
    <property type="entry name" value="BofA"/>
</dbReference>
<gene>
    <name evidence="2" type="ORF">CDSM653_01029</name>
</gene>
<evidence type="ECO:0000313" key="3">
    <source>
        <dbReference type="Proteomes" id="UP000010146"/>
    </source>
</evidence>
<reference evidence="2 3" key="2">
    <citation type="journal article" date="2015" name="BMC Genomics">
        <title>Analysis of three genomes within the thermophilic bacterial species Caldanaerobacter subterraneus with a focus on carbon monoxide dehydrogenase evolution and hydrolase diversity.</title>
        <authorList>
            <person name="Sant'Anna F.H."/>
            <person name="Lebedinsky A.V."/>
            <person name="Sokolova T.G."/>
            <person name="Robb F.T."/>
            <person name="Gonzalez J.M."/>
        </authorList>
    </citation>
    <scope>NUCLEOTIDE SEQUENCE [LARGE SCALE GENOMIC DNA]</scope>
    <source>
        <strain evidence="2 3">DSM 12653</strain>
    </source>
</reference>
<feature type="transmembrane region" description="Helical" evidence="1">
    <location>
        <begin position="59"/>
        <end position="81"/>
    </location>
</feature>
<evidence type="ECO:0008006" key="4">
    <source>
        <dbReference type="Google" id="ProtNLM"/>
    </source>
</evidence>
<dbReference type="EMBL" id="ABXP02000060">
    <property type="protein sequence ID" value="KKC29934.1"/>
    <property type="molecule type" value="Genomic_DNA"/>
</dbReference>
<dbReference type="RefSeq" id="WP_011025369.1">
    <property type="nucleotide sequence ID" value="NZ_ABXP02000060.1"/>
</dbReference>
<accession>A0A0F5PQ11</accession>
<comment type="caution">
    <text evidence="2">The sequence shown here is derived from an EMBL/GenBank/DDBJ whole genome shotgun (WGS) entry which is preliminary data.</text>
</comment>
<feature type="transmembrane region" description="Helical" evidence="1">
    <location>
        <begin position="6"/>
        <end position="23"/>
    </location>
</feature>
<dbReference type="Pfam" id="PF07441">
    <property type="entry name" value="BofA"/>
    <property type="match status" value="1"/>
</dbReference>
<keyword evidence="1" id="KW-1133">Transmembrane helix</keyword>
<name>A0A0F5PQ11_9THEO</name>
<dbReference type="NCBIfam" id="TIGR02862">
    <property type="entry name" value="spore_BofA"/>
    <property type="match status" value="1"/>
</dbReference>
<keyword evidence="1" id="KW-0472">Membrane</keyword>
<protein>
    <recommendedName>
        <fullName evidence="4">Pro-sigmaK processing inhibitor BofA</fullName>
    </recommendedName>
</protein>
<keyword evidence="1" id="KW-0812">Transmembrane</keyword>